<organism evidence="1 2">
    <name type="scientific">Dryococelus australis</name>
    <dbReference type="NCBI Taxonomy" id="614101"/>
    <lineage>
        <taxon>Eukaryota</taxon>
        <taxon>Metazoa</taxon>
        <taxon>Ecdysozoa</taxon>
        <taxon>Arthropoda</taxon>
        <taxon>Hexapoda</taxon>
        <taxon>Insecta</taxon>
        <taxon>Pterygota</taxon>
        <taxon>Neoptera</taxon>
        <taxon>Polyneoptera</taxon>
        <taxon>Phasmatodea</taxon>
        <taxon>Verophasmatodea</taxon>
        <taxon>Anareolatae</taxon>
        <taxon>Phasmatidae</taxon>
        <taxon>Eurycanthinae</taxon>
        <taxon>Dryococelus</taxon>
    </lineage>
</organism>
<accession>A0ABQ9G9C1</accession>
<dbReference type="PANTHER" id="PTHR19871">
    <property type="entry name" value="BETA TRANSDUCIN-RELATED PROTEIN"/>
    <property type="match status" value="1"/>
</dbReference>
<dbReference type="InterPro" id="IPR052752">
    <property type="entry name" value="NACHT-WD_repeat"/>
</dbReference>
<name>A0ABQ9G9C1_9NEOP</name>
<protein>
    <submittedName>
        <fullName evidence="1">Uncharacterized protein</fullName>
    </submittedName>
</protein>
<reference evidence="1 2" key="1">
    <citation type="submission" date="2023-02" db="EMBL/GenBank/DDBJ databases">
        <title>LHISI_Scaffold_Assembly.</title>
        <authorList>
            <person name="Stuart O.P."/>
            <person name="Cleave R."/>
            <person name="Magrath M.J.L."/>
            <person name="Mikheyev A.S."/>
        </authorList>
    </citation>
    <scope>NUCLEOTIDE SEQUENCE [LARGE SCALE GENOMIC DNA]</scope>
    <source>
        <strain evidence="1">Daus_M_001</strain>
        <tissue evidence="1">Leg muscle</tissue>
    </source>
</reference>
<sequence>MWMFQNMETYRNALSRLLTEMCLQRPLLIVIDSIDQVREYGTHSTDWLPTTLPENVKLILSVTQDGPMFLELQQKIPSASFIEVKLDA</sequence>
<gene>
    <name evidence="1" type="ORF">PR048_030389</name>
</gene>
<dbReference type="EMBL" id="JARBHB010000014">
    <property type="protein sequence ID" value="KAJ8868848.1"/>
    <property type="molecule type" value="Genomic_DNA"/>
</dbReference>
<evidence type="ECO:0000313" key="2">
    <source>
        <dbReference type="Proteomes" id="UP001159363"/>
    </source>
</evidence>
<dbReference type="PANTHER" id="PTHR19871:SF37">
    <property type="entry name" value="GH25853P"/>
    <property type="match status" value="1"/>
</dbReference>
<evidence type="ECO:0000313" key="1">
    <source>
        <dbReference type="EMBL" id="KAJ8868848.1"/>
    </source>
</evidence>
<dbReference type="Proteomes" id="UP001159363">
    <property type="component" value="Chromosome 13"/>
</dbReference>
<comment type="caution">
    <text evidence="1">The sequence shown here is derived from an EMBL/GenBank/DDBJ whole genome shotgun (WGS) entry which is preliminary data.</text>
</comment>
<proteinExistence type="predicted"/>
<keyword evidence="2" id="KW-1185">Reference proteome</keyword>